<dbReference type="InterPro" id="IPR036259">
    <property type="entry name" value="MFS_trans_sf"/>
</dbReference>
<dbReference type="Gene3D" id="1.20.1250.20">
    <property type="entry name" value="MFS general substrate transporter like domains"/>
    <property type="match status" value="1"/>
</dbReference>
<evidence type="ECO:0000313" key="8">
    <source>
        <dbReference type="Proteomes" id="UP000054771"/>
    </source>
</evidence>
<feature type="transmembrane region" description="Helical" evidence="6">
    <location>
        <begin position="79"/>
        <end position="99"/>
    </location>
</feature>
<keyword evidence="5 6" id="KW-0472">Membrane</keyword>
<evidence type="ECO:0000256" key="4">
    <source>
        <dbReference type="ARBA" id="ARBA00022989"/>
    </source>
</evidence>
<sequence>MVPLDLLKPCLVSYGRTPCTAGCKTQIDPNSCFRPQDHGANHQRSANLANFQVLFYLPIYFQSIHDQSAIATGVNSLPFMAYLAVGSMLSGFLVIRTRLLQPYELVSGLLATVGAALLYTMAIDSSKARYIGPQAIFGLGVGLGNQVPITALQSFAKPEHIAPTTGVMLMCNSISGAYLVTAAQSLFANRMVSTLASKYPTIDPIQVLATGASEITRVL</sequence>
<reference evidence="8" key="1">
    <citation type="journal article" date="2016" name="Genome Announc.">
        <title>Draft genome sequences of fungus Aspergillus calidoustus.</title>
        <authorList>
            <person name="Horn F."/>
            <person name="Linde J."/>
            <person name="Mattern D.J."/>
            <person name="Walther G."/>
            <person name="Guthke R."/>
            <person name="Scherlach K."/>
            <person name="Martin K."/>
            <person name="Brakhage A.A."/>
            <person name="Petzke L."/>
            <person name="Valiante V."/>
        </authorList>
    </citation>
    <scope>NUCLEOTIDE SEQUENCE [LARGE SCALE GENOMIC DNA]</scope>
    <source>
        <strain evidence="8">SF006504</strain>
    </source>
</reference>
<dbReference type="PANTHER" id="PTHR23501">
    <property type="entry name" value="MAJOR FACILITATOR SUPERFAMILY"/>
    <property type="match status" value="1"/>
</dbReference>
<accession>A0A0U5GMK1</accession>
<dbReference type="EMBL" id="CDMC01000002">
    <property type="protein sequence ID" value="CEN60323.1"/>
    <property type="molecule type" value="Genomic_DNA"/>
</dbReference>
<dbReference type="OrthoDB" id="10021397at2759"/>
<evidence type="ECO:0000256" key="2">
    <source>
        <dbReference type="ARBA" id="ARBA00022448"/>
    </source>
</evidence>
<feature type="transmembrane region" description="Helical" evidence="6">
    <location>
        <begin position="105"/>
        <end position="123"/>
    </location>
</feature>
<dbReference type="Proteomes" id="UP000054771">
    <property type="component" value="Unassembled WGS sequence"/>
</dbReference>
<feature type="transmembrane region" description="Helical" evidence="6">
    <location>
        <begin position="135"/>
        <end position="155"/>
    </location>
</feature>
<keyword evidence="8" id="KW-1185">Reference proteome</keyword>
<keyword evidence="3 6" id="KW-0812">Transmembrane</keyword>
<name>A0A0U5GMK1_ASPCI</name>
<evidence type="ECO:0000256" key="6">
    <source>
        <dbReference type="SAM" id="Phobius"/>
    </source>
</evidence>
<keyword evidence="2" id="KW-0813">Transport</keyword>
<keyword evidence="4 6" id="KW-1133">Transmembrane helix</keyword>
<protein>
    <submittedName>
        <fullName evidence="7">Uncharacterized protein</fullName>
    </submittedName>
</protein>
<comment type="subcellular location">
    <subcellularLocation>
        <location evidence="1">Membrane</location>
        <topology evidence="1">Multi-pass membrane protein</topology>
    </subcellularLocation>
</comment>
<dbReference type="GO" id="GO:0005886">
    <property type="term" value="C:plasma membrane"/>
    <property type="evidence" value="ECO:0007669"/>
    <property type="project" value="TreeGrafter"/>
</dbReference>
<dbReference type="AlphaFoldDB" id="A0A0U5GMK1"/>
<dbReference type="GO" id="GO:0022857">
    <property type="term" value="F:transmembrane transporter activity"/>
    <property type="evidence" value="ECO:0007669"/>
    <property type="project" value="TreeGrafter"/>
</dbReference>
<gene>
    <name evidence="7" type="ORF">ASPCAL02764</name>
</gene>
<organism evidence="7 8">
    <name type="scientific">Aspergillus calidoustus</name>
    <dbReference type="NCBI Taxonomy" id="454130"/>
    <lineage>
        <taxon>Eukaryota</taxon>
        <taxon>Fungi</taxon>
        <taxon>Dikarya</taxon>
        <taxon>Ascomycota</taxon>
        <taxon>Pezizomycotina</taxon>
        <taxon>Eurotiomycetes</taxon>
        <taxon>Eurotiomycetidae</taxon>
        <taxon>Eurotiales</taxon>
        <taxon>Aspergillaceae</taxon>
        <taxon>Aspergillus</taxon>
        <taxon>Aspergillus subgen. Nidulantes</taxon>
    </lineage>
</organism>
<evidence type="ECO:0000256" key="1">
    <source>
        <dbReference type="ARBA" id="ARBA00004141"/>
    </source>
</evidence>
<evidence type="ECO:0000256" key="5">
    <source>
        <dbReference type="ARBA" id="ARBA00023136"/>
    </source>
</evidence>
<evidence type="ECO:0000313" key="7">
    <source>
        <dbReference type="EMBL" id="CEN60323.1"/>
    </source>
</evidence>
<dbReference type="PANTHER" id="PTHR23501:SF177">
    <property type="entry name" value="MAJOR FACILITATOR SUPERFAMILY (MFS) PROFILE DOMAIN-CONTAINING PROTEIN-RELATED"/>
    <property type="match status" value="1"/>
</dbReference>
<feature type="transmembrane region" description="Helical" evidence="6">
    <location>
        <begin position="167"/>
        <end position="188"/>
    </location>
</feature>
<evidence type="ECO:0000256" key="3">
    <source>
        <dbReference type="ARBA" id="ARBA00022692"/>
    </source>
</evidence>
<dbReference type="SUPFAM" id="SSF103473">
    <property type="entry name" value="MFS general substrate transporter"/>
    <property type="match status" value="1"/>
</dbReference>
<proteinExistence type="predicted"/>